<feature type="domain" description="FmdE-like treble clef zinc finger" evidence="2">
    <location>
        <begin position="152"/>
        <end position="185"/>
    </location>
</feature>
<proteinExistence type="predicted"/>
<dbReference type="AlphaFoldDB" id="A0A9D1PUF1"/>
<evidence type="ECO:0000313" key="3">
    <source>
        <dbReference type="EMBL" id="HIV99784.1"/>
    </source>
</evidence>
<protein>
    <submittedName>
        <fullName evidence="3">Formylmethanofuran dehydrogenase subunit E family protein</fullName>
    </submittedName>
</protein>
<accession>A0A9D1PUF1</accession>
<evidence type="ECO:0000313" key="4">
    <source>
        <dbReference type="Proteomes" id="UP000886752"/>
    </source>
</evidence>
<feature type="domain" description="Formylmethanofuran dehydrogenase subunit E" evidence="1">
    <location>
        <begin position="17"/>
        <end position="141"/>
    </location>
</feature>
<comment type="caution">
    <text evidence="3">The sequence shown here is derived from an EMBL/GenBank/DDBJ whole genome shotgun (WGS) entry which is preliminary data.</text>
</comment>
<dbReference type="PANTHER" id="PTHR39418:SF1">
    <property type="entry name" value="DEHYDROGENASE"/>
    <property type="match status" value="1"/>
</dbReference>
<reference evidence="3" key="1">
    <citation type="journal article" date="2021" name="PeerJ">
        <title>Extensive microbial diversity within the chicken gut microbiome revealed by metagenomics and culture.</title>
        <authorList>
            <person name="Gilroy R."/>
            <person name="Ravi A."/>
            <person name="Getino M."/>
            <person name="Pursley I."/>
            <person name="Horton D.L."/>
            <person name="Alikhan N.F."/>
            <person name="Baker D."/>
            <person name="Gharbi K."/>
            <person name="Hall N."/>
            <person name="Watson M."/>
            <person name="Adriaenssens E.M."/>
            <person name="Foster-Nyarko E."/>
            <person name="Jarju S."/>
            <person name="Secka A."/>
            <person name="Antonio M."/>
            <person name="Oren A."/>
            <person name="Chaudhuri R.R."/>
            <person name="La Ragione R."/>
            <person name="Hildebrand F."/>
            <person name="Pallen M.J."/>
        </authorList>
    </citation>
    <scope>NUCLEOTIDE SEQUENCE</scope>
    <source>
        <strain evidence="3">ChiHecec2B26-446</strain>
    </source>
</reference>
<dbReference type="Gene3D" id="3.30.60.80">
    <property type="match status" value="1"/>
</dbReference>
<reference evidence="3" key="2">
    <citation type="submission" date="2021-04" db="EMBL/GenBank/DDBJ databases">
        <authorList>
            <person name="Gilroy R."/>
        </authorList>
    </citation>
    <scope>NUCLEOTIDE SEQUENCE</scope>
    <source>
        <strain evidence="3">ChiHecec2B26-446</strain>
    </source>
</reference>
<organism evidence="3 4">
    <name type="scientific">Candidatus Desulfovibrio intestinipullorum</name>
    <dbReference type="NCBI Taxonomy" id="2838536"/>
    <lineage>
        <taxon>Bacteria</taxon>
        <taxon>Pseudomonadati</taxon>
        <taxon>Thermodesulfobacteriota</taxon>
        <taxon>Desulfovibrionia</taxon>
        <taxon>Desulfovibrionales</taxon>
        <taxon>Desulfovibrionaceae</taxon>
        <taxon>Desulfovibrio</taxon>
    </lineage>
</organism>
<name>A0A9D1PUF1_9BACT</name>
<gene>
    <name evidence="3" type="ORF">H9894_01120</name>
</gene>
<dbReference type="Gene3D" id="3.30.1330.130">
    <property type="match status" value="1"/>
</dbReference>
<evidence type="ECO:0000259" key="2">
    <source>
        <dbReference type="Pfam" id="PF23475"/>
    </source>
</evidence>
<dbReference type="SUPFAM" id="SSF143555">
    <property type="entry name" value="FwdE-like"/>
    <property type="match status" value="1"/>
</dbReference>
<dbReference type="InterPro" id="IPR003814">
    <property type="entry name" value="FmdEsu_dom"/>
</dbReference>
<dbReference type="Pfam" id="PF23475">
    <property type="entry name" value="zf-Tbcl_FmdE"/>
    <property type="match status" value="1"/>
</dbReference>
<evidence type="ECO:0000259" key="1">
    <source>
        <dbReference type="Pfam" id="PF02663"/>
    </source>
</evidence>
<dbReference type="EMBL" id="DXHV01000014">
    <property type="protein sequence ID" value="HIV99784.1"/>
    <property type="molecule type" value="Genomic_DNA"/>
</dbReference>
<dbReference type="Pfam" id="PF02663">
    <property type="entry name" value="FmdE"/>
    <property type="match status" value="1"/>
</dbReference>
<dbReference type="InterPro" id="IPR053194">
    <property type="entry name" value="tRNA_methyltr_O"/>
</dbReference>
<dbReference type="Proteomes" id="UP000886752">
    <property type="component" value="Unassembled WGS sequence"/>
</dbReference>
<dbReference type="PANTHER" id="PTHR39418">
    <property type="entry name" value="DEHYDROGENASE-RELATED"/>
    <property type="match status" value="1"/>
</dbReference>
<sequence>MIGSLSEEEFLQKVLAFHGHAAPGVLLGGFLVEAARAHMKEGCLFDIISETRQCLPDAVQILTPCTVGNGWLVVQDLSLYSLVMYDKHTGEGCRAWVDPAKLGNFPLTYEWFYKLKAKKEQDGEALRREILDHGFEMISTRPVQMKPEALGHKSKGAIVTCPTCGEAYPVKFGDTCPLCREGRSYRYC</sequence>
<dbReference type="InterPro" id="IPR057035">
    <property type="entry name" value="Znf-Tbcl_FmdE"/>
</dbReference>